<reference evidence="13 14" key="1">
    <citation type="submission" date="2015-12" db="EMBL/GenBank/DDBJ databases">
        <title>A stable core within a dynamic pangenome in Sulfolobus acidocaldarius.</title>
        <authorList>
            <person name="Anderson R."/>
            <person name="Kouris A."/>
            <person name="Seward C."/>
            <person name="Campbell K."/>
            <person name="Whitaker R."/>
        </authorList>
    </citation>
    <scope>NUCLEOTIDE SEQUENCE [LARGE SCALE GENOMIC DNA]</scope>
    <source>
        <strain evidence="11 14">GG12-C01-09</strain>
        <strain evidence="12 13">NG05B_CO5_07</strain>
    </source>
</reference>
<dbReference type="Proteomes" id="UP000065473">
    <property type="component" value="Chromosome"/>
</dbReference>
<dbReference type="GO" id="GO:0006420">
    <property type="term" value="P:arginyl-tRNA aminoacylation"/>
    <property type="evidence" value="ECO:0007669"/>
    <property type="project" value="UniProtKB-UniRule"/>
</dbReference>
<dbReference type="Pfam" id="PF05746">
    <property type="entry name" value="DALR_1"/>
    <property type="match status" value="1"/>
</dbReference>
<organism evidence="12 13">
    <name type="scientific">Sulfolobus acidocaldarius</name>
    <dbReference type="NCBI Taxonomy" id="2285"/>
    <lineage>
        <taxon>Archaea</taxon>
        <taxon>Thermoproteota</taxon>
        <taxon>Thermoprotei</taxon>
        <taxon>Sulfolobales</taxon>
        <taxon>Sulfolobaceae</taxon>
        <taxon>Sulfolobus</taxon>
    </lineage>
</organism>
<dbReference type="Proteomes" id="UP000060043">
    <property type="component" value="Chromosome"/>
</dbReference>
<name>A0A0U3H939_9CREN</name>
<dbReference type="GeneID" id="14551895"/>
<evidence type="ECO:0000256" key="8">
    <source>
        <dbReference type="HAMAP-Rule" id="MF_00123"/>
    </source>
</evidence>
<dbReference type="Gene3D" id="3.40.50.620">
    <property type="entry name" value="HUPs"/>
    <property type="match status" value="1"/>
</dbReference>
<evidence type="ECO:0000313" key="11">
    <source>
        <dbReference type="EMBL" id="ALU30422.1"/>
    </source>
</evidence>
<dbReference type="InterPro" id="IPR035684">
    <property type="entry name" value="ArgRS_core"/>
</dbReference>
<evidence type="ECO:0000256" key="1">
    <source>
        <dbReference type="ARBA" id="ARBA00005594"/>
    </source>
</evidence>
<evidence type="ECO:0000256" key="6">
    <source>
        <dbReference type="ARBA" id="ARBA00023146"/>
    </source>
</evidence>
<dbReference type="EMBL" id="CP013694">
    <property type="protein sequence ID" value="ALU30422.1"/>
    <property type="molecule type" value="Genomic_DNA"/>
</dbReference>
<keyword evidence="3 8" id="KW-0547">Nucleotide-binding</keyword>
<sequence length="618" mass="71087">MNPIRSVKEEFCEIVANGLGISKDVIFKTLEYPPREELGDISLPLPSLKLNVRTEVTFSHGKLIKEVRKTGIYVNAFVDEKELFKLLFTEMQDDYGVEKTENPKRIVVEHTSANPIHPLHIGHLRNSILGDTISRMLKIRGHDVNRRFYVNDAGRQVAILTLGYILLGEPEPSPKVDHWFGLIYSITNVIIEIRELKEELKKDLDPDTYKDKINRLDELVATAQSLRERNPEFFDKLADAINSIPDVESEIQKIIKSYEKGDDPKIKQIVRKIVNLNLDGFRESLDKLEISFDVYDYESELLWSGMVDEILSKAFQIAKDYKGTKALELEDINEKIKEILNIPKGLKLPPLVLTRSDGTSLYTTRDIAYTVKKFSDFKADTVINVIAEQQSIPQMQLRASLYLLGYERLAQNLVHYSYGMVNLQGMRMSGRLGRFISLDDVIEKVSEVAKKKIEEKSGDITNLRDIVNSAIRYAILSVASNKPVTFNINNIVDFEQNSGPYLQYTYARAYNILAKNQDEIKLTDADLSDLIGDKRRLLLLIARFPETFNKAIDELRPEDLIDFLRRTADVFNRWYNFERVLQEPDYRKRITRLFIVKGIERVLYNGLNALGIKPLSKM</sequence>
<dbReference type="HAMAP" id="MF_00123">
    <property type="entry name" value="Arg_tRNA_synth"/>
    <property type="match status" value="1"/>
</dbReference>
<feature type="short sequence motif" description="'HIGH' region" evidence="8">
    <location>
        <begin position="113"/>
        <end position="123"/>
    </location>
</feature>
<feature type="domain" description="DALR anticodon binding" evidence="10">
    <location>
        <begin position="502"/>
        <end position="618"/>
    </location>
</feature>
<evidence type="ECO:0000256" key="9">
    <source>
        <dbReference type="RuleBase" id="RU363038"/>
    </source>
</evidence>
<gene>
    <name evidence="8" type="primary">argS</name>
    <name evidence="11" type="ORF">ATY89_11030</name>
    <name evidence="12" type="ORF">ATZ20_02585</name>
</gene>
<dbReference type="EMBL" id="CP013695">
    <property type="protein sequence ID" value="ALU31143.1"/>
    <property type="molecule type" value="Genomic_DNA"/>
</dbReference>
<evidence type="ECO:0000313" key="12">
    <source>
        <dbReference type="EMBL" id="ALU31143.1"/>
    </source>
</evidence>
<dbReference type="InterPro" id="IPR001278">
    <property type="entry name" value="Arg-tRNA-ligase"/>
</dbReference>
<evidence type="ECO:0000256" key="2">
    <source>
        <dbReference type="ARBA" id="ARBA00022598"/>
    </source>
</evidence>
<evidence type="ECO:0000259" key="10">
    <source>
        <dbReference type="SMART" id="SM00836"/>
    </source>
</evidence>
<dbReference type="RefSeq" id="WP_011278228.1">
    <property type="nucleotide sequence ID" value="NZ_BHWZ01000003.1"/>
</dbReference>
<dbReference type="InterPro" id="IPR014729">
    <property type="entry name" value="Rossmann-like_a/b/a_fold"/>
</dbReference>
<dbReference type="EC" id="6.1.1.19" evidence="8"/>
<proteinExistence type="inferred from homology"/>
<dbReference type="Gene3D" id="3.30.1360.70">
    <property type="entry name" value="Arginyl tRNA synthetase N-terminal domain"/>
    <property type="match status" value="1"/>
</dbReference>
<dbReference type="PANTHER" id="PTHR11956:SF5">
    <property type="entry name" value="ARGININE--TRNA LIGASE, CYTOPLASMIC"/>
    <property type="match status" value="1"/>
</dbReference>
<dbReference type="SUPFAM" id="SSF47323">
    <property type="entry name" value="Anticodon-binding domain of a subclass of class I aminoacyl-tRNA synthetases"/>
    <property type="match status" value="1"/>
</dbReference>
<evidence type="ECO:0000256" key="4">
    <source>
        <dbReference type="ARBA" id="ARBA00022840"/>
    </source>
</evidence>
<dbReference type="PaxDb" id="1435377-SUSAZ_06675"/>
<dbReference type="Gene3D" id="1.10.730.10">
    <property type="entry name" value="Isoleucyl-tRNA Synthetase, Domain 1"/>
    <property type="match status" value="1"/>
</dbReference>
<comment type="similarity">
    <text evidence="1 8 9">Belongs to the class-I aminoacyl-tRNA synthetase family.</text>
</comment>
<evidence type="ECO:0000256" key="3">
    <source>
        <dbReference type="ARBA" id="ARBA00022741"/>
    </source>
</evidence>
<dbReference type="InterPro" id="IPR008909">
    <property type="entry name" value="DALR_anticod-bd"/>
</dbReference>
<dbReference type="InterPro" id="IPR009080">
    <property type="entry name" value="tRNAsynth_Ia_anticodon-bd"/>
</dbReference>
<dbReference type="NCBIfam" id="NF002446">
    <property type="entry name" value="PRK01611.3-3"/>
    <property type="match status" value="1"/>
</dbReference>
<evidence type="ECO:0000256" key="5">
    <source>
        <dbReference type="ARBA" id="ARBA00022917"/>
    </source>
</evidence>
<keyword evidence="6 8" id="KW-0030">Aminoacyl-tRNA synthetase</keyword>
<comment type="subcellular location">
    <subcellularLocation>
        <location evidence="8">Cytoplasm</location>
    </subcellularLocation>
</comment>
<evidence type="ECO:0000313" key="13">
    <source>
        <dbReference type="Proteomes" id="UP000060043"/>
    </source>
</evidence>
<dbReference type="GO" id="GO:0005524">
    <property type="term" value="F:ATP binding"/>
    <property type="evidence" value="ECO:0007669"/>
    <property type="project" value="UniProtKB-UniRule"/>
</dbReference>
<dbReference type="SMART" id="SM00836">
    <property type="entry name" value="DALR_1"/>
    <property type="match status" value="1"/>
</dbReference>
<dbReference type="SMR" id="A0A0U3H939"/>
<keyword evidence="8" id="KW-0963">Cytoplasm</keyword>
<keyword evidence="2 8" id="KW-0436">Ligase</keyword>
<dbReference type="OMA" id="NKPLHLG"/>
<accession>A0A0U3H939</accession>
<dbReference type="OrthoDB" id="372102at2157"/>
<dbReference type="PANTHER" id="PTHR11956">
    <property type="entry name" value="ARGINYL-TRNA SYNTHETASE"/>
    <property type="match status" value="1"/>
</dbReference>
<dbReference type="NCBIfam" id="TIGR00456">
    <property type="entry name" value="argS"/>
    <property type="match status" value="1"/>
</dbReference>
<dbReference type="AlphaFoldDB" id="A0A0U3H939"/>
<comment type="catalytic activity">
    <reaction evidence="7 8">
        <text>tRNA(Arg) + L-arginine + ATP = L-arginyl-tRNA(Arg) + AMP + diphosphate</text>
        <dbReference type="Rhea" id="RHEA:20301"/>
        <dbReference type="Rhea" id="RHEA-COMP:9658"/>
        <dbReference type="Rhea" id="RHEA-COMP:9673"/>
        <dbReference type="ChEBI" id="CHEBI:30616"/>
        <dbReference type="ChEBI" id="CHEBI:32682"/>
        <dbReference type="ChEBI" id="CHEBI:33019"/>
        <dbReference type="ChEBI" id="CHEBI:78442"/>
        <dbReference type="ChEBI" id="CHEBI:78513"/>
        <dbReference type="ChEBI" id="CHEBI:456215"/>
        <dbReference type="EC" id="6.1.1.19"/>
    </reaction>
</comment>
<evidence type="ECO:0000256" key="7">
    <source>
        <dbReference type="ARBA" id="ARBA00049339"/>
    </source>
</evidence>
<dbReference type="PRINTS" id="PR01038">
    <property type="entry name" value="TRNASYNTHARG"/>
</dbReference>
<protein>
    <recommendedName>
        <fullName evidence="8">Arginine--tRNA ligase</fullName>
        <ecNumber evidence="8">6.1.1.19</ecNumber>
    </recommendedName>
    <alternativeName>
        <fullName evidence="8">Arginyl-tRNA synthetase</fullName>
        <shortName evidence="8">ArgRS</shortName>
    </alternativeName>
</protein>
<dbReference type="SUPFAM" id="SSF52374">
    <property type="entry name" value="Nucleotidylyl transferase"/>
    <property type="match status" value="1"/>
</dbReference>
<evidence type="ECO:0000313" key="14">
    <source>
        <dbReference type="Proteomes" id="UP000065473"/>
    </source>
</evidence>
<dbReference type="SUPFAM" id="SSF55190">
    <property type="entry name" value="Arginyl-tRNA synthetase (ArgRS), N-terminal 'additional' domain"/>
    <property type="match status" value="1"/>
</dbReference>
<dbReference type="Pfam" id="PF00750">
    <property type="entry name" value="tRNA-synt_1d"/>
    <property type="match status" value="2"/>
</dbReference>
<dbReference type="STRING" id="1435377.SUSAZ_06675"/>
<dbReference type="GO" id="GO:0005737">
    <property type="term" value="C:cytoplasm"/>
    <property type="evidence" value="ECO:0007669"/>
    <property type="project" value="UniProtKB-SubCell"/>
</dbReference>
<dbReference type="InterPro" id="IPR036695">
    <property type="entry name" value="Arg-tRNA-synth_N_sf"/>
</dbReference>
<dbReference type="GO" id="GO:0004814">
    <property type="term" value="F:arginine-tRNA ligase activity"/>
    <property type="evidence" value="ECO:0007669"/>
    <property type="project" value="UniProtKB-UniRule"/>
</dbReference>
<keyword evidence="5 8" id="KW-0648">Protein biosynthesis</keyword>
<keyword evidence="4 8" id="KW-0067">ATP-binding</keyword>